<organism evidence="2 3">
    <name type="scientific">Hydnum rufescens UP504</name>
    <dbReference type="NCBI Taxonomy" id="1448309"/>
    <lineage>
        <taxon>Eukaryota</taxon>
        <taxon>Fungi</taxon>
        <taxon>Dikarya</taxon>
        <taxon>Basidiomycota</taxon>
        <taxon>Agaricomycotina</taxon>
        <taxon>Agaricomycetes</taxon>
        <taxon>Cantharellales</taxon>
        <taxon>Hydnaceae</taxon>
        <taxon>Hydnum</taxon>
    </lineage>
</organism>
<feature type="region of interest" description="Disordered" evidence="1">
    <location>
        <begin position="195"/>
        <end position="222"/>
    </location>
</feature>
<dbReference type="EMBL" id="MU129757">
    <property type="protein sequence ID" value="KAF9502667.1"/>
    <property type="molecule type" value="Genomic_DNA"/>
</dbReference>
<dbReference type="Proteomes" id="UP000886523">
    <property type="component" value="Unassembled WGS sequence"/>
</dbReference>
<evidence type="ECO:0000313" key="2">
    <source>
        <dbReference type="EMBL" id="KAF9502667.1"/>
    </source>
</evidence>
<feature type="compositionally biased region" description="Polar residues" evidence="1">
    <location>
        <begin position="195"/>
        <end position="205"/>
    </location>
</feature>
<sequence>PALGRFLNIWQLPGIESASCFLSLNHNKQPTKRQVHNHAPAAGCVVTRLRPHPTHDESPNGNATHGMRHGSAMHGNVTRSATYGNMTQARNTAMHQLTRYTAPSPNEDATMSNDAPGITHPLWLGHHFPHERIPMQKPPGTGMKQMSQRRMNEQTNERRHAQEAMEKTSRETESHAPAVAGVCYIRLGVQPQCANHTPPAQINPSTHQPAQYPTPPTQQCGVLQDLVAEPHKTQTPTTNPLNDMP</sequence>
<reference evidence="2" key="1">
    <citation type="journal article" date="2020" name="Nat. Commun.">
        <title>Large-scale genome sequencing of mycorrhizal fungi provides insights into the early evolution of symbiotic traits.</title>
        <authorList>
            <person name="Miyauchi S."/>
            <person name="Kiss E."/>
            <person name="Kuo A."/>
            <person name="Drula E."/>
            <person name="Kohler A."/>
            <person name="Sanchez-Garcia M."/>
            <person name="Morin E."/>
            <person name="Andreopoulos B."/>
            <person name="Barry K.W."/>
            <person name="Bonito G."/>
            <person name="Buee M."/>
            <person name="Carver A."/>
            <person name="Chen C."/>
            <person name="Cichocki N."/>
            <person name="Clum A."/>
            <person name="Culley D."/>
            <person name="Crous P.W."/>
            <person name="Fauchery L."/>
            <person name="Girlanda M."/>
            <person name="Hayes R.D."/>
            <person name="Keri Z."/>
            <person name="LaButti K."/>
            <person name="Lipzen A."/>
            <person name="Lombard V."/>
            <person name="Magnuson J."/>
            <person name="Maillard F."/>
            <person name="Murat C."/>
            <person name="Nolan M."/>
            <person name="Ohm R.A."/>
            <person name="Pangilinan J."/>
            <person name="Pereira M.F."/>
            <person name="Perotto S."/>
            <person name="Peter M."/>
            <person name="Pfister S."/>
            <person name="Riley R."/>
            <person name="Sitrit Y."/>
            <person name="Stielow J.B."/>
            <person name="Szollosi G."/>
            <person name="Zifcakova L."/>
            <person name="Stursova M."/>
            <person name="Spatafora J.W."/>
            <person name="Tedersoo L."/>
            <person name="Vaario L.M."/>
            <person name="Yamada A."/>
            <person name="Yan M."/>
            <person name="Wang P."/>
            <person name="Xu J."/>
            <person name="Bruns T."/>
            <person name="Baldrian P."/>
            <person name="Vilgalys R."/>
            <person name="Dunand C."/>
            <person name="Henrissat B."/>
            <person name="Grigoriev I.V."/>
            <person name="Hibbett D."/>
            <person name="Nagy L.G."/>
            <person name="Martin F.M."/>
        </authorList>
    </citation>
    <scope>NUCLEOTIDE SEQUENCE</scope>
    <source>
        <strain evidence="2">UP504</strain>
    </source>
</reference>
<evidence type="ECO:0000313" key="3">
    <source>
        <dbReference type="Proteomes" id="UP000886523"/>
    </source>
</evidence>
<dbReference type="AlphaFoldDB" id="A0A9P6ABE0"/>
<name>A0A9P6ABE0_9AGAM</name>
<accession>A0A9P6ABE0</accession>
<protein>
    <submittedName>
        <fullName evidence="2">Uncharacterized protein</fullName>
    </submittedName>
</protein>
<feature type="non-terminal residue" evidence="2">
    <location>
        <position position="1"/>
    </location>
</feature>
<evidence type="ECO:0000256" key="1">
    <source>
        <dbReference type="SAM" id="MobiDB-lite"/>
    </source>
</evidence>
<keyword evidence="3" id="KW-1185">Reference proteome</keyword>
<comment type="caution">
    <text evidence="2">The sequence shown here is derived from an EMBL/GenBank/DDBJ whole genome shotgun (WGS) entry which is preliminary data.</text>
</comment>
<feature type="region of interest" description="Disordered" evidence="1">
    <location>
        <begin position="152"/>
        <end position="175"/>
    </location>
</feature>
<proteinExistence type="predicted"/>
<gene>
    <name evidence="2" type="ORF">BS47DRAFT_1370102</name>
</gene>
<feature type="compositionally biased region" description="Basic and acidic residues" evidence="1">
    <location>
        <begin position="152"/>
        <end position="174"/>
    </location>
</feature>